<proteinExistence type="predicted"/>
<sequence length="70" mass="7183">MRSPPSQGANQDSGAVPLALGIEQRPKPASSRGAFKPSTAAPGRRLPLSATQSAPAALLPEPLCRIDVHS</sequence>
<keyword evidence="3" id="KW-1185">Reference proteome</keyword>
<evidence type="ECO:0000313" key="3">
    <source>
        <dbReference type="Proteomes" id="UP001175000"/>
    </source>
</evidence>
<dbReference type="AlphaFoldDB" id="A0AA39WZC0"/>
<name>A0AA39WZC0_9PEZI</name>
<dbReference type="Proteomes" id="UP001175000">
    <property type="component" value="Unassembled WGS sequence"/>
</dbReference>
<feature type="region of interest" description="Disordered" evidence="1">
    <location>
        <begin position="1"/>
        <end position="57"/>
    </location>
</feature>
<comment type="caution">
    <text evidence="2">The sequence shown here is derived from an EMBL/GenBank/DDBJ whole genome shotgun (WGS) entry which is preliminary data.</text>
</comment>
<dbReference type="EMBL" id="JAULSU010000003">
    <property type="protein sequence ID" value="KAK0624117.1"/>
    <property type="molecule type" value="Genomic_DNA"/>
</dbReference>
<reference evidence="2" key="1">
    <citation type="submission" date="2023-06" db="EMBL/GenBank/DDBJ databases">
        <title>Genome-scale phylogeny and comparative genomics of the fungal order Sordariales.</title>
        <authorList>
            <consortium name="Lawrence Berkeley National Laboratory"/>
            <person name="Hensen N."/>
            <person name="Bonometti L."/>
            <person name="Westerberg I."/>
            <person name="Brannstrom I.O."/>
            <person name="Guillou S."/>
            <person name="Cros-Aarteil S."/>
            <person name="Calhoun S."/>
            <person name="Haridas S."/>
            <person name="Kuo A."/>
            <person name="Mondo S."/>
            <person name="Pangilinan J."/>
            <person name="Riley R."/>
            <person name="Labutti K."/>
            <person name="Andreopoulos B."/>
            <person name="Lipzen A."/>
            <person name="Chen C."/>
            <person name="Yanf M."/>
            <person name="Daum C."/>
            <person name="Ng V."/>
            <person name="Clum A."/>
            <person name="Steindorff A."/>
            <person name="Ohm R."/>
            <person name="Martin F."/>
            <person name="Silar P."/>
            <person name="Natvig D."/>
            <person name="Lalanne C."/>
            <person name="Gautier V."/>
            <person name="Ament-Velasquez S.L."/>
            <person name="Kruys A."/>
            <person name="Hutchinson M.I."/>
            <person name="Powell A.J."/>
            <person name="Barry K."/>
            <person name="Miller A.N."/>
            <person name="Grigoriev I.V."/>
            <person name="Debuchy R."/>
            <person name="Gladieux P."/>
            <person name="Thoren M.H."/>
            <person name="Johannesson H."/>
        </authorList>
    </citation>
    <scope>NUCLEOTIDE SEQUENCE</scope>
    <source>
        <strain evidence="2">CBS 606.72</strain>
    </source>
</reference>
<feature type="compositionally biased region" description="Polar residues" evidence="1">
    <location>
        <begin position="1"/>
        <end position="13"/>
    </location>
</feature>
<evidence type="ECO:0000313" key="2">
    <source>
        <dbReference type="EMBL" id="KAK0624117.1"/>
    </source>
</evidence>
<accession>A0AA39WZC0</accession>
<organism evidence="2 3">
    <name type="scientific">Immersiella caudata</name>
    <dbReference type="NCBI Taxonomy" id="314043"/>
    <lineage>
        <taxon>Eukaryota</taxon>
        <taxon>Fungi</taxon>
        <taxon>Dikarya</taxon>
        <taxon>Ascomycota</taxon>
        <taxon>Pezizomycotina</taxon>
        <taxon>Sordariomycetes</taxon>
        <taxon>Sordariomycetidae</taxon>
        <taxon>Sordariales</taxon>
        <taxon>Lasiosphaeriaceae</taxon>
        <taxon>Immersiella</taxon>
    </lineage>
</organism>
<gene>
    <name evidence="2" type="ORF">B0T14DRAFT_517545</name>
</gene>
<evidence type="ECO:0000256" key="1">
    <source>
        <dbReference type="SAM" id="MobiDB-lite"/>
    </source>
</evidence>
<protein>
    <submittedName>
        <fullName evidence="2">Uncharacterized protein</fullName>
    </submittedName>
</protein>